<sequence>MERRSATEHEGRRNDRRRRDEGLRMLKTLERYQNCSYGTLEVSRSAKDVEQSSYREYLKVKAKYESLQRYQRQLLGEDLGPFNIKELDHLEHQLDASLKQVRSTKTQSLVDQLSDLQSKAVVLPQEKYLLDANRTLERKILNVSDQKNTQGRDVDSKNSKAVLEVRGFSSIYMDIHSMTILFYVGQLDEIYAENHLQRSWVGGEQSTSYGHNQVQSQGFFQPLDCNSNLQIGFNPVGSSQMTAASDAQTVNGLLPGWML</sequence>
<proteinExistence type="predicted"/>
<dbReference type="GO" id="GO:0003700">
    <property type="term" value="F:DNA-binding transcription factor activity"/>
    <property type="evidence" value="ECO:0007669"/>
    <property type="project" value="InterPro"/>
</dbReference>
<dbReference type="Pfam" id="PF01486">
    <property type="entry name" value="K-box"/>
    <property type="match status" value="1"/>
</dbReference>
<evidence type="ECO:0000313" key="4">
    <source>
        <dbReference type="Proteomes" id="UP001188597"/>
    </source>
</evidence>
<dbReference type="AlphaFoldDB" id="A0AA88VMS7"/>
<dbReference type="PROSITE" id="PS51297">
    <property type="entry name" value="K_BOX"/>
    <property type="match status" value="1"/>
</dbReference>
<dbReference type="InterPro" id="IPR002487">
    <property type="entry name" value="TF_Kbox"/>
</dbReference>
<accession>A0AA88VMS7</accession>
<keyword evidence="4" id="KW-1185">Reference proteome</keyword>
<feature type="domain" description="K-box" evidence="2">
    <location>
        <begin position="50"/>
        <end position="149"/>
    </location>
</feature>
<dbReference type="GO" id="GO:0005634">
    <property type="term" value="C:nucleus"/>
    <property type="evidence" value="ECO:0007669"/>
    <property type="project" value="InterPro"/>
</dbReference>
<dbReference type="Proteomes" id="UP001188597">
    <property type="component" value="Unassembled WGS sequence"/>
</dbReference>
<protein>
    <recommendedName>
        <fullName evidence="2">K-box domain-containing protein</fullName>
    </recommendedName>
</protein>
<gene>
    <name evidence="3" type="ORF">RJ639_011326</name>
</gene>
<dbReference type="EMBL" id="JAVXUP010001438">
    <property type="protein sequence ID" value="KAK3011652.1"/>
    <property type="molecule type" value="Genomic_DNA"/>
</dbReference>
<reference evidence="3" key="1">
    <citation type="submission" date="2022-12" db="EMBL/GenBank/DDBJ databases">
        <title>Draft genome assemblies for two species of Escallonia (Escalloniales).</title>
        <authorList>
            <person name="Chanderbali A."/>
            <person name="Dervinis C."/>
            <person name="Anghel I."/>
            <person name="Soltis D."/>
            <person name="Soltis P."/>
            <person name="Zapata F."/>
        </authorList>
    </citation>
    <scope>NUCLEOTIDE SEQUENCE</scope>
    <source>
        <strain evidence="3">UCBG64.0493</strain>
        <tissue evidence="3">Leaf</tissue>
    </source>
</reference>
<evidence type="ECO:0000256" key="1">
    <source>
        <dbReference type="SAM" id="MobiDB-lite"/>
    </source>
</evidence>
<feature type="region of interest" description="Disordered" evidence="1">
    <location>
        <begin position="1"/>
        <end position="22"/>
    </location>
</feature>
<name>A0AA88VMS7_9ASTE</name>
<evidence type="ECO:0000259" key="2">
    <source>
        <dbReference type="PROSITE" id="PS51297"/>
    </source>
</evidence>
<evidence type="ECO:0000313" key="3">
    <source>
        <dbReference type="EMBL" id="KAK3011652.1"/>
    </source>
</evidence>
<organism evidence="3 4">
    <name type="scientific">Escallonia herrerae</name>
    <dbReference type="NCBI Taxonomy" id="1293975"/>
    <lineage>
        <taxon>Eukaryota</taxon>
        <taxon>Viridiplantae</taxon>
        <taxon>Streptophyta</taxon>
        <taxon>Embryophyta</taxon>
        <taxon>Tracheophyta</taxon>
        <taxon>Spermatophyta</taxon>
        <taxon>Magnoliopsida</taxon>
        <taxon>eudicotyledons</taxon>
        <taxon>Gunneridae</taxon>
        <taxon>Pentapetalae</taxon>
        <taxon>asterids</taxon>
        <taxon>campanulids</taxon>
        <taxon>Escalloniales</taxon>
        <taxon>Escalloniaceae</taxon>
        <taxon>Escallonia</taxon>
    </lineage>
</organism>
<comment type="caution">
    <text evidence="3">The sequence shown here is derived from an EMBL/GenBank/DDBJ whole genome shotgun (WGS) entry which is preliminary data.</text>
</comment>